<evidence type="ECO:0000256" key="3">
    <source>
        <dbReference type="ARBA" id="ARBA00022801"/>
    </source>
</evidence>
<evidence type="ECO:0000256" key="2">
    <source>
        <dbReference type="ARBA" id="ARBA00022723"/>
    </source>
</evidence>
<sequence>MTDEQKRILNSEFATAQWATSRQPPSWKLPFLTEVDGYPFDSSYLPTDLCSIPIDLDLDTQLEDQLHGSVLDTSQQVTGPGSTCILDEAHRFPSESISNASHLVSKQSARSIPITPNNVPANTHIGRWSKREHELFLHGLKLYGKSWKKISKLVSTRTLVQIRTHAQKYLQKQQRAAQKKAFSAAFKDDRVQDESSCQLNTRAFEFHYPFHQVNMESDTCESTGLDVMLLDAEQAAMRDDVIECLLCPSPKRRQSSSVERGIPMLLNEAFYWETSTPREATKCPKSFVASSMTHSGEAIWMECARDNSSIQWNSQYDDTCSSFSQVTTWHILKEQVDSD</sequence>
<dbReference type="PANTHER" id="PTHR44042">
    <property type="entry name" value="DUPLICATED HOMEODOMAIN-LIKE SUPERFAMILY PROTEIN-RELATED"/>
    <property type="match status" value="1"/>
</dbReference>
<dbReference type="GO" id="GO:0008237">
    <property type="term" value="F:metallopeptidase activity"/>
    <property type="evidence" value="ECO:0007669"/>
    <property type="project" value="UniProtKB-KW"/>
</dbReference>
<gene>
    <name evidence="13" type="ORF">BN9_057370</name>
</gene>
<evidence type="ECO:0000313" key="13">
    <source>
        <dbReference type="EMBL" id="CCI44913.1"/>
    </source>
</evidence>
<comment type="caution">
    <text evidence="13">The sequence shown here is derived from an EMBL/GenBank/DDBJ whole genome shotgun (WGS) entry which is preliminary data.</text>
</comment>
<evidence type="ECO:0000256" key="6">
    <source>
        <dbReference type="ARBA" id="ARBA00023049"/>
    </source>
</evidence>
<keyword evidence="4" id="KW-0862">Zinc</keyword>
<feature type="domain" description="Myb-like" evidence="10">
    <location>
        <begin position="126"/>
        <end position="170"/>
    </location>
</feature>
<reference evidence="13 14" key="1">
    <citation type="submission" date="2012-05" db="EMBL/GenBank/DDBJ databases">
        <title>Recombination and specialization in a pathogen metapopulation.</title>
        <authorList>
            <person name="Gardiner A."/>
            <person name="Kemen E."/>
            <person name="Schultz-Larsen T."/>
            <person name="MacLean D."/>
            <person name="Van Oosterhout C."/>
            <person name="Jones J.D.G."/>
        </authorList>
    </citation>
    <scope>NUCLEOTIDE SEQUENCE [LARGE SCALE GENOMIC DNA]</scope>
    <source>
        <strain evidence="13 14">Ac Nc2</strain>
    </source>
</reference>
<dbReference type="Pfam" id="PF00249">
    <property type="entry name" value="Myb_DNA-binding"/>
    <property type="match status" value="1"/>
</dbReference>
<dbReference type="OrthoDB" id="118550at2759"/>
<dbReference type="FunFam" id="1.10.10.60:FF:000151">
    <property type="entry name" value="histone H2A deubiquitinase MYSM1 isoform X2"/>
    <property type="match status" value="1"/>
</dbReference>
<keyword evidence="8" id="KW-0804">Transcription</keyword>
<keyword evidence="3" id="KW-0378">Hydrolase</keyword>
<dbReference type="InterPro" id="IPR006447">
    <property type="entry name" value="Myb_dom_plants"/>
</dbReference>
<dbReference type="AlphaFoldDB" id="A0A024GDV1"/>
<keyword evidence="9" id="KW-0539">Nucleus</keyword>
<dbReference type="GO" id="GO:0046872">
    <property type="term" value="F:metal ion binding"/>
    <property type="evidence" value="ECO:0007669"/>
    <property type="project" value="UniProtKB-KW"/>
</dbReference>
<dbReference type="SUPFAM" id="SSF46689">
    <property type="entry name" value="Homeodomain-like"/>
    <property type="match status" value="1"/>
</dbReference>
<accession>A0A024GDV1</accession>
<evidence type="ECO:0000259" key="12">
    <source>
        <dbReference type="PROSITE" id="PS51294"/>
    </source>
</evidence>
<evidence type="ECO:0000256" key="8">
    <source>
        <dbReference type="ARBA" id="ARBA00023163"/>
    </source>
</evidence>
<dbReference type="InterPro" id="IPR009057">
    <property type="entry name" value="Homeodomain-like_sf"/>
</dbReference>
<dbReference type="GO" id="GO:0006508">
    <property type="term" value="P:proteolysis"/>
    <property type="evidence" value="ECO:0007669"/>
    <property type="project" value="UniProtKB-KW"/>
</dbReference>
<dbReference type="InterPro" id="IPR017884">
    <property type="entry name" value="SANT_dom"/>
</dbReference>
<evidence type="ECO:0000256" key="5">
    <source>
        <dbReference type="ARBA" id="ARBA00023015"/>
    </source>
</evidence>
<dbReference type="InterPro" id="IPR001005">
    <property type="entry name" value="SANT/Myb"/>
</dbReference>
<keyword evidence="6" id="KW-0482">Metalloprotease</keyword>
<keyword evidence="14" id="KW-1185">Reference proteome</keyword>
<evidence type="ECO:0000313" key="14">
    <source>
        <dbReference type="Proteomes" id="UP000053237"/>
    </source>
</evidence>
<dbReference type="PROSITE" id="PS50090">
    <property type="entry name" value="MYB_LIKE"/>
    <property type="match status" value="1"/>
</dbReference>
<evidence type="ECO:0000256" key="9">
    <source>
        <dbReference type="ARBA" id="ARBA00023242"/>
    </source>
</evidence>
<evidence type="ECO:0000256" key="1">
    <source>
        <dbReference type="ARBA" id="ARBA00022670"/>
    </source>
</evidence>
<keyword evidence="7" id="KW-0238">DNA-binding</keyword>
<evidence type="ECO:0000259" key="11">
    <source>
        <dbReference type="PROSITE" id="PS51293"/>
    </source>
</evidence>
<evidence type="ECO:0000256" key="7">
    <source>
        <dbReference type="ARBA" id="ARBA00023125"/>
    </source>
</evidence>
<keyword evidence="1" id="KW-0645">Protease</keyword>
<evidence type="ECO:0000256" key="4">
    <source>
        <dbReference type="ARBA" id="ARBA00022833"/>
    </source>
</evidence>
<feature type="domain" description="HTH myb-type" evidence="12">
    <location>
        <begin position="126"/>
        <end position="174"/>
    </location>
</feature>
<dbReference type="PROSITE" id="PS51294">
    <property type="entry name" value="HTH_MYB"/>
    <property type="match status" value="1"/>
</dbReference>
<dbReference type="SMART" id="SM00717">
    <property type="entry name" value="SANT"/>
    <property type="match status" value="1"/>
</dbReference>
<protein>
    <submittedName>
        <fullName evidence="13">Uncharacterized protein</fullName>
    </submittedName>
</protein>
<dbReference type="InterPro" id="IPR017930">
    <property type="entry name" value="Myb_dom"/>
</dbReference>
<dbReference type="Proteomes" id="UP000053237">
    <property type="component" value="Unassembled WGS sequence"/>
</dbReference>
<keyword evidence="2" id="KW-0479">Metal-binding</keyword>
<dbReference type="PROSITE" id="PS51293">
    <property type="entry name" value="SANT"/>
    <property type="match status" value="1"/>
</dbReference>
<dbReference type="PANTHER" id="PTHR44042:SF67">
    <property type="entry name" value="MYB-LIKE PROTEIN I"/>
    <property type="match status" value="1"/>
</dbReference>
<dbReference type="GO" id="GO:0003677">
    <property type="term" value="F:DNA binding"/>
    <property type="evidence" value="ECO:0007669"/>
    <property type="project" value="UniProtKB-KW"/>
</dbReference>
<feature type="domain" description="SANT" evidence="11">
    <location>
        <begin position="123"/>
        <end position="166"/>
    </location>
</feature>
<name>A0A024GDV1_9STRA</name>
<proteinExistence type="predicted"/>
<dbReference type="Gene3D" id="1.10.10.60">
    <property type="entry name" value="Homeodomain-like"/>
    <property type="match status" value="1"/>
</dbReference>
<dbReference type="InParanoid" id="A0A024GDV1"/>
<organism evidence="13 14">
    <name type="scientific">Albugo candida</name>
    <dbReference type="NCBI Taxonomy" id="65357"/>
    <lineage>
        <taxon>Eukaryota</taxon>
        <taxon>Sar</taxon>
        <taxon>Stramenopiles</taxon>
        <taxon>Oomycota</taxon>
        <taxon>Peronosporomycetes</taxon>
        <taxon>Albuginales</taxon>
        <taxon>Albuginaceae</taxon>
        <taxon>Albugo</taxon>
    </lineage>
</organism>
<dbReference type="EMBL" id="CAIX01000082">
    <property type="protein sequence ID" value="CCI44913.1"/>
    <property type="molecule type" value="Genomic_DNA"/>
</dbReference>
<dbReference type="NCBIfam" id="TIGR01557">
    <property type="entry name" value="myb_SHAQKYF"/>
    <property type="match status" value="1"/>
</dbReference>
<dbReference type="STRING" id="65357.A0A024GDV1"/>
<dbReference type="CDD" id="cd00167">
    <property type="entry name" value="SANT"/>
    <property type="match status" value="1"/>
</dbReference>
<evidence type="ECO:0000259" key="10">
    <source>
        <dbReference type="PROSITE" id="PS50090"/>
    </source>
</evidence>
<keyword evidence="5" id="KW-0805">Transcription regulation</keyword>